<dbReference type="Proteomes" id="UP001057221">
    <property type="component" value="Segment"/>
</dbReference>
<keyword evidence="2" id="KW-1185">Reference proteome</keyword>
<name>A0A9E7MQC0_9CAUD</name>
<gene>
    <name evidence="1" type="ORF">DOMOVOI_02140</name>
</gene>
<organism evidence="1 2">
    <name type="scientific">Brevundimonas phage vB_BpoS-Domovoi</name>
    <dbReference type="NCBI Taxonomy" id="2948598"/>
    <lineage>
        <taxon>Viruses</taxon>
        <taxon>Duplodnaviria</taxon>
        <taxon>Heunggongvirae</taxon>
        <taxon>Uroviricota</taxon>
        <taxon>Caudoviricetes</taxon>
        <taxon>Jeanschmidtviridae</taxon>
        <taxon>Marchewkavirus</taxon>
        <taxon>Marchewkavirus domovoi</taxon>
    </lineage>
</organism>
<proteinExistence type="predicted"/>
<dbReference type="EMBL" id="ON529855">
    <property type="protein sequence ID" value="USN14688.1"/>
    <property type="molecule type" value="Genomic_DNA"/>
</dbReference>
<sequence>MSHTFAANQLVVNLIDSDRMTAGRAYRVHSSYDGHSGCGVQEWCRVASDDGKVVGYDPDRFVSADPEGLTPNKTACAAALRSLGTLNDLLRDFKGPSFTSVRAKLKALHADALATIAATADYPAQDQITIQDVSNRLPHRSDLTLQCILAVASTPVGWLRYAKADEAYSVEIQGQTSVLAASDYDEAFAAAKALILDRAGDEDVAFWAVTVFVGLAEERQKAFDAALG</sequence>
<evidence type="ECO:0000313" key="2">
    <source>
        <dbReference type="Proteomes" id="UP001057221"/>
    </source>
</evidence>
<evidence type="ECO:0000313" key="1">
    <source>
        <dbReference type="EMBL" id="USN14688.1"/>
    </source>
</evidence>
<reference evidence="1 2" key="1">
    <citation type="submission" date="2022-05" db="EMBL/GenBank/DDBJ databases">
        <authorList>
            <person name="Friedrich I."/>
            <person name="Poehlein A."/>
            <person name="Schneider D."/>
            <person name="Hertel R."/>
            <person name="Daniel R."/>
        </authorList>
    </citation>
    <scope>NUCLEOTIDE SEQUENCE [LARGE SCALE GENOMIC DNA]</scope>
</reference>
<protein>
    <submittedName>
        <fullName evidence="1">Uncharacterized protein</fullName>
    </submittedName>
</protein>
<accession>A0A9E7MQC0</accession>